<comment type="subcellular location">
    <subcellularLocation>
        <location evidence="1">Endosome</location>
    </subcellularLocation>
</comment>
<comment type="similarity">
    <text evidence="2">Belongs to the SNF7 family.</text>
</comment>
<sequence length="214" mass="23877">MFSMKWWGGGNSKKENTTSAIVTMRAHLESLQKREVWLEGKRDEQDAVARKMVTSNKAAARAALRRKKQYETEIEKLQGQMVSLEQQLAAVEGANLNYETMKVMQQGAAALKGIHNGMDMDKLDTTMDDIRDQVALNEEISDAISRPLQETDDAELEEELELLEQETVDAHMVAAGRVPAAPSAPLSAPETSVDEVEDEDEEEVLRQLQAEMAM</sequence>
<evidence type="ECO:0000256" key="5">
    <source>
        <dbReference type="ARBA" id="ARBA00042586"/>
    </source>
</evidence>
<comment type="caution">
    <text evidence="8">The sequence shown here is derived from an EMBL/GenBank/DDBJ whole genome shotgun (WGS) entry which is preliminary data.</text>
</comment>
<dbReference type="STRING" id="45607.A0A2T0FNU1"/>
<dbReference type="GO" id="GO:0005771">
    <property type="term" value="C:multivesicular body"/>
    <property type="evidence" value="ECO:0007669"/>
    <property type="project" value="TreeGrafter"/>
</dbReference>
<dbReference type="Pfam" id="PF03357">
    <property type="entry name" value="Snf7"/>
    <property type="match status" value="1"/>
</dbReference>
<dbReference type="Proteomes" id="UP000238350">
    <property type="component" value="Unassembled WGS sequence"/>
</dbReference>
<dbReference type="PANTHER" id="PTHR22761:SF10">
    <property type="entry name" value="GH13992P"/>
    <property type="match status" value="1"/>
</dbReference>
<dbReference type="Gene3D" id="1.10.287.1060">
    <property type="entry name" value="ESAT-6-like"/>
    <property type="match status" value="1"/>
</dbReference>
<evidence type="ECO:0000256" key="1">
    <source>
        <dbReference type="ARBA" id="ARBA00004177"/>
    </source>
</evidence>
<keyword evidence="3" id="KW-0967">Endosome</keyword>
<proteinExistence type="inferred from homology"/>
<dbReference type="EMBL" id="NDIQ01000022">
    <property type="protein sequence ID" value="PRT56661.1"/>
    <property type="molecule type" value="Genomic_DNA"/>
</dbReference>
<feature type="region of interest" description="Disordered" evidence="7">
    <location>
        <begin position="179"/>
        <end position="204"/>
    </location>
</feature>
<evidence type="ECO:0000313" key="9">
    <source>
        <dbReference type="Proteomes" id="UP000238350"/>
    </source>
</evidence>
<evidence type="ECO:0000256" key="4">
    <source>
        <dbReference type="ARBA" id="ARBA00040017"/>
    </source>
</evidence>
<dbReference type="GO" id="GO:0000815">
    <property type="term" value="C:ESCRT III complex"/>
    <property type="evidence" value="ECO:0007669"/>
    <property type="project" value="TreeGrafter"/>
</dbReference>
<protein>
    <recommendedName>
        <fullName evidence="4">Vacuolar-sorting protein SNF7</fullName>
    </recommendedName>
    <alternativeName>
        <fullName evidence="5">Vacuolar protein-sorting-associated protein 32</fullName>
    </alternativeName>
</protein>
<dbReference type="GO" id="GO:0009898">
    <property type="term" value="C:cytoplasmic side of plasma membrane"/>
    <property type="evidence" value="ECO:0007669"/>
    <property type="project" value="TreeGrafter"/>
</dbReference>
<dbReference type="InterPro" id="IPR005024">
    <property type="entry name" value="Snf7_fam"/>
</dbReference>
<dbReference type="GO" id="GO:0006900">
    <property type="term" value="P:vesicle budding from membrane"/>
    <property type="evidence" value="ECO:0007669"/>
    <property type="project" value="TreeGrafter"/>
</dbReference>
<dbReference type="GeneID" id="36518029"/>
<keyword evidence="6" id="KW-0175">Coiled coil</keyword>
<dbReference type="OrthoDB" id="5592979at2759"/>
<evidence type="ECO:0000313" key="8">
    <source>
        <dbReference type="EMBL" id="PRT56661.1"/>
    </source>
</evidence>
<evidence type="ECO:0000256" key="7">
    <source>
        <dbReference type="SAM" id="MobiDB-lite"/>
    </source>
</evidence>
<evidence type="ECO:0000256" key="3">
    <source>
        <dbReference type="ARBA" id="ARBA00022753"/>
    </source>
</evidence>
<keyword evidence="9" id="KW-1185">Reference proteome</keyword>
<dbReference type="PANTHER" id="PTHR22761">
    <property type="entry name" value="CHARGED MULTIVESICULAR BODY PROTEIN"/>
    <property type="match status" value="1"/>
</dbReference>
<dbReference type="RefSeq" id="XP_024666606.1">
    <property type="nucleotide sequence ID" value="XM_024810838.1"/>
</dbReference>
<feature type="compositionally biased region" description="Acidic residues" evidence="7">
    <location>
        <begin position="192"/>
        <end position="203"/>
    </location>
</feature>
<reference evidence="8 9" key="1">
    <citation type="submission" date="2017-04" db="EMBL/GenBank/DDBJ databases">
        <title>Genome sequencing of [Candida] sorbophila.</title>
        <authorList>
            <person name="Ahn J.O."/>
        </authorList>
    </citation>
    <scope>NUCLEOTIDE SEQUENCE [LARGE SCALE GENOMIC DNA]</scope>
    <source>
        <strain evidence="8 9">DS02</strain>
    </source>
</reference>
<gene>
    <name evidence="8" type="ORF">B9G98_04281</name>
</gene>
<name>A0A2T0FNU1_9ASCO</name>
<evidence type="ECO:0000256" key="2">
    <source>
        <dbReference type="ARBA" id="ARBA00006190"/>
    </source>
</evidence>
<organism evidence="8 9">
    <name type="scientific">Wickerhamiella sorbophila</name>
    <dbReference type="NCBI Taxonomy" id="45607"/>
    <lineage>
        <taxon>Eukaryota</taxon>
        <taxon>Fungi</taxon>
        <taxon>Dikarya</taxon>
        <taxon>Ascomycota</taxon>
        <taxon>Saccharomycotina</taxon>
        <taxon>Dipodascomycetes</taxon>
        <taxon>Dipodascales</taxon>
        <taxon>Trichomonascaceae</taxon>
        <taxon>Wickerhamiella</taxon>
    </lineage>
</organism>
<accession>A0A2T0FNU1</accession>
<feature type="coiled-coil region" evidence="6">
    <location>
        <begin position="60"/>
        <end position="94"/>
    </location>
</feature>
<dbReference type="GO" id="GO:0032511">
    <property type="term" value="P:late endosome to vacuole transport via multivesicular body sorting pathway"/>
    <property type="evidence" value="ECO:0007669"/>
    <property type="project" value="TreeGrafter"/>
</dbReference>
<feature type="compositionally biased region" description="Low complexity" evidence="7">
    <location>
        <begin position="179"/>
        <end position="189"/>
    </location>
</feature>
<dbReference type="AlphaFoldDB" id="A0A2T0FNU1"/>
<evidence type="ECO:0000256" key="6">
    <source>
        <dbReference type="SAM" id="Coils"/>
    </source>
</evidence>